<comment type="caution">
    <text evidence="10">The sequence shown here is derived from an EMBL/GenBank/DDBJ whole genome shotgun (WGS) entry which is preliminary data.</text>
</comment>
<keyword evidence="5" id="KW-0949">S-adenosyl-L-methionine</keyword>
<feature type="compositionally biased region" description="Low complexity" evidence="8">
    <location>
        <begin position="414"/>
        <end position="423"/>
    </location>
</feature>
<dbReference type="InterPro" id="IPR029063">
    <property type="entry name" value="SAM-dependent_MTases_sf"/>
</dbReference>
<dbReference type="Proteomes" id="UP000326924">
    <property type="component" value="Unassembled WGS sequence"/>
</dbReference>
<evidence type="ECO:0000256" key="1">
    <source>
        <dbReference type="ARBA" id="ARBA00012796"/>
    </source>
</evidence>
<dbReference type="InParanoid" id="A0A5J5EED1"/>
<dbReference type="EC" id="2.1.1.220" evidence="1"/>
<feature type="compositionally biased region" description="Basic and acidic residues" evidence="8">
    <location>
        <begin position="404"/>
        <end position="413"/>
    </location>
</feature>
<dbReference type="PANTHER" id="PTHR12133:SF1">
    <property type="entry name" value="TRNA (ADENINE(58)-N(1))-METHYLTRANSFERASE, MITOCHONDRIAL"/>
    <property type="match status" value="1"/>
</dbReference>
<keyword evidence="6" id="KW-0819">tRNA processing</keyword>
<dbReference type="Pfam" id="PF08704">
    <property type="entry name" value="GCD14"/>
    <property type="match status" value="1"/>
</dbReference>
<name>A0A5J5EED1_9PEZI</name>
<gene>
    <name evidence="10" type="ORF">FN846DRAFT_820369</name>
</gene>
<evidence type="ECO:0000256" key="2">
    <source>
        <dbReference type="ARBA" id="ARBA00015963"/>
    </source>
</evidence>
<dbReference type="GO" id="GO:0005739">
    <property type="term" value="C:mitochondrion"/>
    <property type="evidence" value="ECO:0007669"/>
    <property type="project" value="TreeGrafter"/>
</dbReference>
<dbReference type="Gene3D" id="3.40.50.150">
    <property type="entry name" value="Vaccinia Virus protein VP39"/>
    <property type="match status" value="1"/>
</dbReference>
<evidence type="ECO:0000256" key="3">
    <source>
        <dbReference type="ARBA" id="ARBA00022603"/>
    </source>
</evidence>
<dbReference type="OrthoDB" id="5585464at2759"/>
<evidence type="ECO:0000256" key="5">
    <source>
        <dbReference type="ARBA" id="ARBA00022691"/>
    </source>
</evidence>
<dbReference type="GO" id="GO:0031515">
    <property type="term" value="C:tRNA (m1A) methyltransferase complex"/>
    <property type="evidence" value="ECO:0007669"/>
    <property type="project" value="InterPro"/>
</dbReference>
<feature type="domain" description="tRNA (adenine(58)-N(1))-methyltransferase catalytic subunit TRM61 C-terminal" evidence="9">
    <location>
        <begin position="235"/>
        <end position="284"/>
    </location>
</feature>
<organism evidence="10 11">
    <name type="scientific">Sphaerosporella brunnea</name>
    <dbReference type="NCBI Taxonomy" id="1250544"/>
    <lineage>
        <taxon>Eukaryota</taxon>
        <taxon>Fungi</taxon>
        <taxon>Dikarya</taxon>
        <taxon>Ascomycota</taxon>
        <taxon>Pezizomycotina</taxon>
        <taxon>Pezizomycetes</taxon>
        <taxon>Pezizales</taxon>
        <taxon>Pyronemataceae</taxon>
        <taxon>Sphaerosporella</taxon>
    </lineage>
</organism>
<evidence type="ECO:0000259" key="9">
    <source>
        <dbReference type="Pfam" id="PF08704"/>
    </source>
</evidence>
<dbReference type="Gene3D" id="3.10.330.20">
    <property type="match status" value="1"/>
</dbReference>
<keyword evidence="3 10" id="KW-0489">Methyltransferase</keyword>
<dbReference type="SUPFAM" id="SSF53335">
    <property type="entry name" value="S-adenosyl-L-methionine-dependent methyltransferases"/>
    <property type="match status" value="1"/>
</dbReference>
<reference evidence="10 11" key="1">
    <citation type="submission" date="2019-09" db="EMBL/GenBank/DDBJ databases">
        <title>Draft genome of the ectomycorrhizal ascomycete Sphaerosporella brunnea.</title>
        <authorList>
            <consortium name="DOE Joint Genome Institute"/>
            <person name="Benucci G.M."/>
            <person name="Marozzi G."/>
            <person name="Antonielli L."/>
            <person name="Sanchez S."/>
            <person name="Marco P."/>
            <person name="Wang X."/>
            <person name="Falini L.B."/>
            <person name="Barry K."/>
            <person name="Haridas S."/>
            <person name="Lipzen A."/>
            <person name="Labutti K."/>
            <person name="Grigoriev I.V."/>
            <person name="Murat C."/>
            <person name="Martin F."/>
            <person name="Albertini E."/>
            <person name="Donnini D."/>
            <person name="Bonito G."/>
        </authorList>
    </citation>
    <scope>NUCLEOTIDE SEQUENCE [LARGE SCALE GENOMIC DNA]</scope>
    <source>
        <strain evidence="10 11">Sb_GMNB300</strain>
    </source>
</reference>
<keyword evidence="11" id="KW-1185">Reference proteome</keyword>
<evidence type="ECO:0000256" key="6">
    <source>
        <dbReference type="ARBA" id="ARBA00022694"/>
    </source>
</evidence>
<evidence type="ECO:0000256" key="7">
    <source>
        <dbReference type="ARBA" id="ARBA00033309"/>
    </source>
</evidence>
<evidence type="ECO:0000313" key="10">
    <source>
        <dbReference type="EMBL" id="KAA8893760.1"/>
    </source>
</evidence>
<dbReference type="InterPro" id="IPR049470">
    <property type="entry name" value="TRM61_C"/>
</dbReference>
<accession>A0A5J5EED1</accession>
<feature type="region of interest" description="Disordered" evidence="8">
    <location>
        <begin position="404"/>
        <end position="434"/>
    </location>
</feature>
<sequence length="455" mass="49789">MLLRRALQLTKSLASKRHVSSHSQKFEAGDRVTYRHHSMPDKVWMTTPLREDKIANCNEGALHHTDIIGCRPRDILATNKGAEFRLSWPTLEEYVVKVPRLVTPIYPLDASVIVSLLDIHVDAGASPPLEIFEAGTGHGSLTLALARAVHAGNSHLPRPMTAEAKAQRGGIIHSLDRSSRHSRAARDVVRGFRRGMYSDNVEFYIGDPSEWMRSQLESRGMAANPEEEKIGEGFLYAVILDLPSPEEHLAAAAEALIPDGIVCVFCPSITQVASCISHARKHGLPLVLDKVLEFPGGGGTGAGLRAWDVRFAHVRARSDRPLSVAEAENAEDMTKNAEDMTKEKNYEMVCRPSSFENFVGGGFFGMFRRKSRVGEGAGTARNLKAIARRAEERAEAVKKKLAEAASVAEERSTGETASAGEAATIKETVIEGEDTVVEERIEESALEQSGITHRE</sequence>
<keyword evidence="4 10" id="KW-0808">Transferase</keyword>
<dbReference type="GO" id="GO:0160107">
    <property type="term" value="F:tRNA (adenine(58)-N1)-methyltransferase activity"/>
    <property type="evidence" value="ECO:0007669"/>
    <property type="project" value="UniProtKB-EC"/>
</dbReference>
<dbReference type="GO" id="GO:0030488">
    <property type="term" value="P:tRNA methylation"/>
    <property type="evidence" value="ECO:0007669"/>
    <property type="project" value="InterPro"/>
</dbReference>
<evidence type="ECO:0000313" key="11">
    <source>
        <dbReference type="Proteomes" id="UP000326924"/>
    </source>
</evidence>
<dbReference type="AlphaFoldDB" id="A0A5J5EED1"/>
<dbReference type="InterPro" id="IPR014816">
    <property type="entry name" value="tRNA_MeTrfase_Gcd14"/>
</dbReference>
<evidence type="ECO:0000256" key="8">
    <source>
        <dbReference type="SAM" id="MobiDB-lite"/>
    </source>
</evidence>
<dbReference type="PROSITE" id="PS51620">
    <property type="entry name" value="SAM_TRM61"/>
    <property type="match status" value="1"/>
</dbReference>
<dbReference type="EMBL" id="VXIS01000405">
    <property type="protein sequence ID" value="KAA8893760.1"/>
    <property type="molecule type" value="Genomic_DNA"/>
</dbReference>
<protein>
    <recommendedName>
        <fullName evidence="2">tRNA (adenine(58)-N(1))-methyltransferase catalytic subunit TRM61</fullName>
        <ecNumber evidence="1">2.1.1.220</ecNumber>
    </recommendedName>
    <alternativeName>
        <fullName evidence="7">tRNA(m1A58)-methyltransferase subunit TRM61</fullName>
    </alternativeName>
</protein>
<dbReference type="PANTHER" id="PTHR12133">
    <property type="entry name" value="TRNA (ADENINE(58)-N(1))-METHYLTRANSFERASE"/>
    <property type="match status" value="1"/>
</dbReference>
<proteinExistence type="predicted"/>
<evidence type="ECO:0000256" key="4">
    <source>
        <dbReference type="ARBA" id="ARBA00022679"/>
    </source>
</evidence>